<accession>A0A937FT08</accession>
<organism evidence="2 3">
    <name type="scientific">Fulvivirga marina</name>
    <dbReference type="NCBI Taxonomy" id="2494733"/>
    <lineage>
        <taxon>Bacteria</taxon>
        <taxon>Pseudomonadati</taxon>
        <taxon>Bacteroidota</taxon>
        <taxon>Cytophagia</taxon>
        <taxon>Cytophagales</taxon>
        <taxon>Fulvivirgaceae</taxon>
        <taxon>Fulvivirga</taxon>
    </lineage>
</organism>
<proteinExistence type="predicted"/>
<feature type="region of interest" description="Disordered" evidence="1">
    <location>
        <begin position="222"/>
        <end position="248"/>
    </location>
</feature>
<comment type="caution">
    <text evidence="2">The sequence shown here is derived from an EMBL/GenBank/DDBJ whole genome shotgun (WGS) entry which is preliminary data.</text>
</comment>
<reference evidence="2" key="1">
    <citation type="submission" date="2021-01" db="EMBL/GenBank/DDBJ databases">
        <title>Fulvivirga kasyanovii gen. nov., sp nov., a novel member of the phylum Bacteroidetes isolated from seawater in a mussel farm.</title>
        <authorList>
            <person name="Zhao L.-H."/>
            <person name="Wang Z.-J."/>
        </authorList>
    </citation>
    <scope>NUCLEOTIDE SEQUENCE</scope>
    <source>
        <strain evidence="2">29W222</strain>
    </source>
</reference>
<feature type="compositionally biased region" description="Polar residues" evidence="1">
    <location>
        <begin position="108"/>
        <end position="119"/>
    </location>
</feature>
<feature type="region of interest" description="Disordered" evidence="1">
    <location>
        <begin position="108"/>
        <end position="149"/>
    </location>
</feature>
<protein>
    <submittedName>
        <fullName evidence="2">Uncharacterized protein</fullName>
    </submittedName>
</protein>
<feature type="region of interest" description="Disordered" evidence="1">
    <location>
        <begin position="66"/>
        <end position="85"/>
    </location>
</feature>
<feature type="compositionally biased region" description="Basic and acidic residues" evidence="1">
    <location>
        <begin position="239"/>
        <end position="248"/>
    </location>
</feature>
<evidence type="ECO:0000313" key="2">
    <source>
        <dbReference type="EMBL" id="MBL6444970.1"/>
    </source>
</evidence>
<evidence type="ECO:0000256" key="1">
    <source>
        <dbReference type="SAM" id="MobiDB-lite"/>
    </source>
</evidence>
<gene>
    <name evidence="2" type="ORF">JMN32_01525</name>
</gene>
<dbReference type="RefSeq" id="WP_202854515.1">
    <property type="nucleotide sequence ID" value="NZ_JAEUGD010000003.1"/>
</dbReference>
<keyword evidence="3" id="KW-1185">Reference proteome</keyword>
<dbReference type="EMBL" id="JAEUGD010000003">
    <property type="protein sequence ID" value="MBL6444970.1"/>
    <property type="molecule type" value="Genomic_DNA"/>
</dbReference>
<dbReference type="AlphaFoldDB" id="A0A937FT08"/>
<sequence length="248" mass="28952">MLEKGPDDAQKYRGNEYRAYLREKGPDDAHKYRGSIQQFRFKRNPNSAKEALKRKPTNKVYYKKKPYQGNIKVTSKRKPNKSAAEEALQKKYPDKNYFKGGEYQGNIKANWTTKRNPSSAEDALEARPPGKGTAKGMEYQGRLKMPTYKKRPNAVEGALKGIGPSSASIQASNYQGNIKMRKKRIEDRHPDFKYLRSRTNGKAEKDKVFSFKLLWSKIFKKNENQPDNLKQKDRKPRYDKKEQDIWYD</sequence>
<dbReference type="Proteomes" id="UP000614216">
    <property type="component" value="Unassembled WGS sequence"/>
</dbReference>
<name>A0A937FT08_9BACT</name>
<evidence type="ECO:0000313" key="3">
    <source>
        <dbReference type="Proteomes" id="UP000614216"/>
    </source>
</evidence>